<evidence type="ECO:0000313" key="4">
    <source>
        <dbReference type="Proteomes" id="UP001590950"/>
    </source>
</evidence>
<evidence type="ECO:0000313" key="3">
    <source>
        <dbReference type="EMBL" id="KAL2036930.1"/>
    </source>
</evidence>
<keyword evidence="4" id="KW-1185">Reference proteome</keyword>
<comment type="caution">
    <text evidence="3">The sequence shown here is derived from an EMBL/GenBank/DDBJ whole genome shotgun (WGS) entry which is preliminary data.</text>
</comment>
<evidence type="ECO:0008006" key="5">
    <source>
        <dbReference type="Google" id="ProtNLM"/>
    </source>
</evidence>
<dbReference type="PANTHER" id="PTHR31811">
    <property type="entry name" value="TRNA A64-2'-O-RIBOSYLPHOSPHATE TRANSFERASE"/>
    <property type="match status" value="1"/>
</dbReference>
<sequence length="334" mass="36798">MPDAMSKTVPIWCAVINRLLFGEAHQSHILQTPNEVVAKSEHAQIEGRLDAFVRDAESLDLDIQSLRSTLCKPLRPLWITPDSSAQYLQSCTAYHAVICCTASRRVIGTEASEYGYIQGAGDDSEGWSHGLTPALFWKHQQQLLEAVEEDMPDMIQRFLITKKSSNAGDDQAVQVGPTDLYIGSLASATQLGLYDGVVICSDQSPFILGLDEQARKKTKTLHLPCGEGKIGSRALRSQLPRLSPFLDALQSKDRPPRLLFACSSGKDLSVGVALTVLSVLYDDSYQFTLDATKTKIDKSLIRRRLARITIAKPDANPSRSTLQSVHAFLMPRET</sequence>
<name>A0ABR3ZW25_9LECA</name>
<evidence type="ECO:0000259" key="2">
    <source>
        <dbReference type="Pfam" id="PF17184"/>
    </source>
</evidence>
<feature type="domain" description="Rit1 DUSP-like" evidence="1">
    <location>
        <begin position="220"/>
        <end position="329"/>
    </location>
</feature>
<reference evidence="3 4" key="1">
    <citation type="submission" date="2024-09" db="EMBL/GenBank/DDBJ databases">
        <title>Rethinking Asexuality: The Enigmatic Case of Functional Sexual Genes in Lepraria (Stereocaulaceae).</title>
        <authorList>
            <person name="Doellman M."/>
            <person name="Sun Y."/>
            <person name="Barcenas-Pena A."/>
            <person name="Lumbsch H.T."/>
            <person name="Grewe F."/>
        </authorList>
    </citation>
    <scope>NUCLEOTIDE SEQUENCE [LARGE SCALE GENOMIC DNA]</scope>
    <source>
        <strain evidence="3 4">Mercado 3170</strain>
    </source>
</reference>
<dbReference type="Pfam" id="PF04179">
    <property type="entry name" value="Init_tRNA_PT"/>
    <property type="match status" value="1"/>
</dbReference>
<feature type="domain" description="Rit1 N-terminal" evidence="2">
    <location>
        <begin position="1"/>
        <end position="158"/>
    </location>
</feature>
<dbReference type="InterPro" id="IPR033449">
    <property type="entry name" value="Rit1_N"/>
</dbReference>
<dbReference type="InterPro" id="IPR033421">
    <property type="entry name" value="Rit1_DUSP-like"/>
</dbReference>
<accession>A0ABR3ZW25</accession>
<evidence type="ECO:0000259" key="1">
    <source>
        <dbReference type="Pfam" id="PF04179"/>
    </source>
</evidence>
<dbReference type="PANTHER" id="PTHR31811:SF0">
    <property type="entry name" value="TRNA A64-2'-O-RIBOSYLPHOSPHATE TRANSFERASE"/>
    <property type="match status" value="1"/>
</dbReference>
<gene>
    <name evidence="3" type="ORF">N7G274_010355</name>
</gene>
<organism evidence="3 4">
    <name type="scientific">Stereocaulon virgatum</name>
    <dbReference type="NCBI Taxonomy" id="373712"/>
    <lineage>
        <taxon>Eukaryota</taxon>
        <taxon>Fungi</taxon>
        <taxon>Dikarya</taxon>
        <taxon>Ascomycota</taxon>
        <taxon>Pezizomycotina</taxon>
        <taxon>Lecanoromycetes</taxon>
        <taxon>OSLEUM clade</taxon>
        <taxon>Lecanoromycetidae</taxon>
        <taxon>Lecanorales</taxon>
        <taxon>Lecanorineae</taxon>
        <taxon>Stereocaulaceae</taxon>
        <taxon>Stereocaulon</taxon>
    </lineage>
</organism>
<dbReference type="Pfam" id="PF17184">
    <property type="entry name" value="Rit1_C"/>
    <property type="match status" value="1"/>
</dbReference>
<dbReference type="EMBL" id="JBEFKJ010000047">
    <property type="protein sequence ID" value="KAL2036930.1"/>
    <property type="molecule type" value="Genomic_DNA"/>
</dbReference>
<proteinExistence type="predicted"/>
<protein>
    <recommendedName>
        <fullName evidence="5">Initiator tRNA phosphoribosyl transferase</fullName>
    </recommendedName>
</protein>
<dbReference type="InterPro" id="IPR007306">
    <property type="entry name" value="Rit1"/>
</dbReference>
<dbReference type="Proteomes" id="UP001590950">
    <property type="component" value="Unassembled WGS sequence"/>
</dbReference>